<dbReference type="SUPFAM" id="SSF56672">
    <property type="entry name" value="DNA/RNA polymerases"/>
    <property type="match status" value="1"/>
</dbReference>
<dbReference type="AlphaFoldDB" id="A0A151M6J8"/>
<dbReference type="EMBL" id="AKHW03006437">
    <property type="protein sequence ID" value="KYO20127.1"/>
    <property type="molecule type" value="Genomic_DNA"/>
</dbReference>
<keyword evidence="9" id="KW-1185">Reference proteome</keyword>
<evidence type="ECO:0000256" key="6">
    <source>
        <dbReference type="ARBA" id="ARBA00022918"/>
    </source>
</evidence>
<keyword evidence="5" id="KW-0378">Hydrolase</keyword>
<organism evidence="8 9">
    <name type="scientific">Alligator mississippiensis</name>
    <name type="common">American alligator</name>
    <dbReference type="NCBI Taxonomy" id="8496"/>
    <lineage>
        <taxon>Eukaryota</taxon>
        <taxon>Metazoa</taxon>
        <taxon>Chordata</taxon>
        <taxon>Craniata</taxon>
        <taxon>Vertebrata</taxon>
        <taxon>Euteleostomi</taxon>
        <taxon>Archelosauria</taxon>
        <taxon>Archosauria</taxon>
        <taxon>Crocodylia</taxon>
        <taxon>Alligatoridae</taxon>
        <taxon>Alligatorinae</taxon>
        <taxon>Alligator</taxon>
    </lineage>
</organism>
<dbReference type="CDD" id="cd09274">
    <property type="entry name" value="RNase_HI_RT_Ty3"/>
    <property type="match status" value="1"/>
</dbReference>
<evidence type="ECO:0000256" key="4">
    <source>
        <dbReference type="ARBA" id="ARBA00022759"/>
    </source>
</evidence>
<dbReference type="GO" id="GO:0003964">
    <property type="term" value="F:RNA-directed DNA polymerase activity"/>
    <property type="evidence" value="ECO:0007669"/>
    <property type="project" value="UniProtKB-KW"/>
</dbReference>
<evidence type="ECO:0000313" key="8">
    <source>
        <dbReference type="EMBL" id="KYO20127.1"/>
    </source>
</evidence>
<keyword evidence="1" id="KW-0808">Transferase</keyword>
<dbReference type="PANTHER" id="PTHR37984">
    <property type="entry name" value="PROTEIN CBG26694"/>
    <property type="match status" value="1"/>
</dbReference>
<evidence type="ECO:0000256" key="2">
    <source>
        <dbReference type="ARBA" id="ARBA00022695"/>
    </source>
</evidence>
<comment type="caution">
    <text evidence="8">The sequence shown here is derived from an EMBL/GenBank/DDBJ whole genome shotgun (WGS) entry which is preliminary data.</text>
</comment>
<dbReference type="InterPro" id="IPR050951">
    <property type="entry name" value="Retrovirus_Pol_polyprotein"/>
</dbReference>
<name>A0A151M6J8_ALLMI</name>
<keyword evidence="2" id="KW-0548">Nucleotidyltransferase</keyword>
<dbReference type="InterPro" id="IPR041373">
    <property type="entry name" value="RT_RNaseH"/>
</dbReference>
<protein>
    <recommendedName>
        <fullName evidence="7">Reverse transcriptase RNase H-like domain-containing protein</fullName>
    </recommendedName>
</protein>
<feature type="domain" description="Reverse transcriptase RNase H-like" evidence="7">
    <location>
        <begin position="90"/>
        <end position="186"/>
    </location>
</feature>
<keyword evidence="3" id="KW-0540">Nuclease</keyword>
<gene>
    <name evidence="8" type="ORF">Y1Q_0010705</name>
</gene>
<keyword evidence="4" id="KW-0255">Endonuclease</keyword>
<evidence type="ECO:0000256" key="3">
    <source>
        <dbReference type="ARBA" id="ARBA00022722"/>
    </source>
</evidence>
<evidence type="ECO:0000256" key="5">
    <source>
        <dbReference type="ARBA" id="ARBA00022801"/>
    </source>
</evidence>
<dbReference type="Pfam" id="PF17917">
    <property type="entry name" value="RT_RNaseH"/>
    <property type="match status" value="1"/>
</dbReference>
<accession>A0A151M6J8</accession>
<dbReference type="FunFam" id="3.10.20.370:FF:000001">
    <property type="entry name" value="Retrovirus-related Pol polyprotein from transposon 17.6-like protein"/>
    <property type="match status" value="1"/>
</dbReference>
<proteinExistence type="predicted"/>
<dbReference type="Proteomes" id="UP000050525">
    <property type="component" value="Unassembled WGS sequence"/>
</dbReference>
<evidence type="ECO:0000259" key="7">
    <source>
        <dbReference type="Pfam" id="PF17917"/>
    </source>
</evidence>
<dbReference type="GO" id="GO:0004519">
    <property type="term" value="F:endonuclease activity"/>
    <property type="evidence" value="ECO:0007669"/>
    <property type="project" value="UniProtKB-KW"/>
</dbReference>
<evidence type="ECO:0000256" key="1">
    <source>
        <dbReference type="ARBA" id="ARBA00022679"/>
    </source>
</evidence>
<reference evidence="8 9" key="1">
    <citation type="journal article" date="2012" name="Genome Biol.">
        <title>Sequencing three crocodilian genomes to illuminate the evolution of archosaurs and amniotes.</title>
        <authorList>
            <person name="St John J.A."/>
            <person name="Braun E.L."/>
            <person name="Isberg S.R."/>
            <person name="Miles L.G."/>
            <person name="Chong A.Y."/>
            <person name="Gongora J."/>
            <person name="Dalzell P."/>
            <person name="Moran C."/>
            <person name="Bed'hom B."/>
            <person name="Abzhanov A."/>
            <person name="Burgess S.C."/>
            <person name="Cooksey A.M."/>
            <person name="Castoe T.A."/>
            <person name="Crawford N.G."/>
            <person name="Densmore L.D."/>
            <person name="Drew J.C."/>
            <person name="Edwards S.V."/>
            <person name="Faircloth B.C."/>
            <person name="Fujita M.K."/>
            <person name="Greenwold M.J."/>
            <person name="Hoffmann F.G."/>
            <person name="Howard J.M."/>
            <person name="Iguchi T."/>
            <person name="Janes D.E."/>
            <person name="Khan S.Y."/>
            <person name="Kohno S."/>
            <person name="de Koning A.J."/>
            <person name="Lance S.L."/>
            <person name="McCarthy F.M."/>
            <person name="McCormack J.E."/>
            <person name="Merchant M.E."/>
            <person name="Peterson D.G."/>
            <person name="Pollock D.D."/>
            <person name="Pourmand N."/>
            <person name="Raney B.J."/>
            <person name="Roessler K.A."/>
            <person name="Sanford J.R."/>
            <person name="Sawyer R.H."/>
            <person name="Schmidt C.J."/>
            <person name="Triplett E.W."/>
            <person name="Tuberville T.D."/>
            <person name="Venegas-Anaya M."/>
            <person name="Howard J.T."/>
            <person name="Jarvis E.D."/>
            <person name="Guillette L.J.Jr."/>
            <person name="Glenn T.C."/>
            <person name="Green R.E."/>
            <person name="Ray D.A."/>
        </authorList>
    </citation>
    <scope>NUCLEOTIDE SEQUENCE [LARGE SCALE GENOMIC DNA]</scope>
    <source>
        <strain evidence="8">KSC_2009_1</strain>
    </source>
</reference>
<dbReference type="GO" id="GO:0016787">
    <property type="term" value="F:hydrolase activity"/>
    <property type="evidence" value="ECO:0007669"/>
    <property type="project" value="UniProtKB-KW"/>
</dbReference>
<dbReference type="PANTHER" id="PTHR37984:SF5">
    <property type="entry name" value="PROTEIN NYNRIN-LIKE"/>
    <property type="match status" value="1"/>
</dbReference>
<sequence>MENPDLVTYADVQAPAMGPVDIIGQNLQLLTQILGSQQLMLDQQQEWHQHSLASFKMPKMTKEDDQEAYIEAFERHALVAGLDKRYWASQTDASEMVVGAVLTQEEGGGGKRPVAYASRKLLPAEKRYATIERECLAIWWAVDYFRYYLIGREFTLVMDHAPLKFLSMAKSDNVRITRWALALQPYKFCVTYRPGKTNTVADFLSRCGNEDQAGDQKDPGKGWTDPTGISFNKLWAVDCQPLNKLDPAVKKLQWKPMEKIPQATSVIDVDHALLMPLIRSCSTASQTRILMKQAYVCKDPIKPPTSFSKGLGNQPEKVISLKTTVFIHPQTGINNHHTPFKW</sequence>
<evidence type="ECO:0000313" key="9">
    <source>
        <dbReference type="Proteomes" id="UP000050525"/>
    </source>
</evidence>
<keyword evidence="6" id="KW-0695">RNA-directed DNA polymerase</keyword>
<dbReference type="InterPro" id="IPR043502">
    <property type="entry name" value="DNA/RNA_pol_sf"/>
</dbReference>
<dbReference type="STRING" id="8496.A0A151M6J8"/>
<dbReference type="Gene3D" id="3.10.20.370">
    <property type="match status" value="1"/>
</dbReference>